<evidence type="ECO:0008006" key="13">
    <source>
        <dbReference type="Google" id="ProtNLM"/>
    </source>
</evidence>
<dbReference type="RefSeq" id="WP_344310332.1">
    <property type="nucleotide sequence ID" value="NZ_BAAANO010000028.1"/>
</dbReference>
<dbReference type="InterPro" id="IPR017871">
    <property type="entry name" value="ABC_transporter-like_CS"/>
</dbReference>
<feature type="transmembrane region" description="Helical" evidence="8">
    <location>
        <begin position="12"/>
        <end position="41"/>
    </location>
</feature>
<dbReference type="PANTHER" id="PTHR24221:SF654">
    <property type="entry name" value="ATP-BINDING CASSETTE SUB-FAMILY B MEMBER 6"/>
    <property type="match status" value="1"/>
</dbReference>
<keyword evidence="3" id="KW-0547">Nucleotide-binding</keyword>
<dbReference type="Proteomes" id="UP001500755">
    <property type="component" value="Unassembled WGS sequence"/>
</dbReference>
<evidence type="ECO:0000259" key="9">
    <source>
        <dbReference type="PROSITE" id="PS50893"/>
    </source>
</evidence>
<evidence type="ECO:0000313" key="11">
    <source>
        <dbReference type="EMBL" id="GAA2013054.1"/>
    </source>
</evidence>
<organism evidence="11 12">
    <name type="scientific">Brevibacterium samyangense</name>
    <dbReference type="NCBI Taxonomy" id="366888"/>
    <lineage>
        <taxon>Bacteria</taxon>
        <taxon>Bacillati</taxon>
        <taxon>Actinomycetota</taxon>
        <taxon>Actinomycetes</taxon>
        <taxon>Micrococcales</taxon>
        <taxon>Brevibacteriaceae</taxon>
        <taxon>Brevibacterium</taxon>
    </lineage>
</organism>
<dbReference type="InterPro" id="IPR039421">
    <property type="entry name" value="Type_1_exporter"/>
</dbReference>
<dbReference type="SUPFAM" id="SSF90123">
    <property type="entry name" value="ABC transporter transmembrane region"/>
    <property type="match status" value="1"/>
</dbReference>
<evidence type="ECO:0000259" key="10">
    <source>
        <dbReference type="PROSITE" id="PS50929"/>
    </source>
</evidence>
<keyword evidence="4" id="KW-0067">ATP-binding</keyword>
<dbReference type="InterPro" id="IPR036640">
    <property type="entry name" value="ABC1_TM_sf"/>
</dbReference>
<feature type="transmembrane region" description="Helical" evidence="8">
    <location>
        <begin position="263"/>
        <end position="285"/>
    </location>
</feature>
<dbReference type="InterPro" id="IPR003439">
    <property type="entry name" value="ABC_transporter-like_ATP-bd"/>
</dbReference>
<keyword evidence="6 8" id="KW-0472">Membrane</keyword>
<feature type="compositionally biased region" description="Low complexity" evidence="7">
    <location>
        <begin position="350"/>
        <end position="402"/>
    </location>
</feature>
<dbReference type="InterPro" id="IPR003593">
    <property type="entry name" value="AAA+_ATPase"/>
</dbReference>
<evidence type="ECO:0000256" key="7">
    <source>
        <dbReference type="SAM" id="MobiDB-lite"/>
    </source>
</evidence>
<dbReference type="InterPro" id="IPR011527">
    <property type="entry name" value="ABC1_TM_dom"/>
</dbReference>
<evidence type="ECO:0000256" key="3">
    <source>
        <dbReference type="ARBA" id="ARBA00022741"/>
    </source>
</evidence>
<comment type="caution">
    <text evidence="11">The sequence shown here is derived from an EMBL/GenBank/DDBJ whole genome shotgun (WGS) entry which is preliminary data.</text>
</comment>
<evidence type="ECO:0000256" key="1">
    <source>
        <dbReference type="ARBA" id="ARBA00004651"/>
    </source>
</evidence>
<dbReference type="EMBL" id="BAAANO010000028">
    <property type="protein sequence ID" value="GAA2013054.1"/>
    <property type="molecule type" value="Genomic_DNA"/>
</dbReference>
<protein>
    <recommendedName>
        <fullName evidence="13">ABC-type multidrug transport system, ATPase and permease component</fullName>
    </recommendedName>
</protein>
<dbReference type="Gene3D" id="1.20.1560.10">
    <property type="entry name" value="ABC transporter type 1, transmembrane domain"/>
    <property type="match status" value="1"/>
</dbReference>
<dbReference type="PROSITE" id="PS50893">
    <property type="entry name" value="ABC_TRANSPORTER_2"/>
    <property type="match status" value="1"/>
</dbReference>
<dbReference type="Pfam" id="PF00005">
    <property type="entry name" value="ABC_tran"/>
    <property type="match status" value="1"/>
</dbReference>
<keyword evidence="2 8" id="KW-0812">Transmembrane</keyword>
<feature type="transmembrane region" description="Helical" evidence="8">
    <location>
        <begin position="67"/>
        <end position="89"/>
    </location>
</feature>
<feature type="compositionally biased region" description="Low complexity" evidence="7">
    <location>
        <begin position="494"/>
        <end position="511"/>
    </location>
</feature>
<dbReference type="SMART" id="SM00382">
    <property type="entry name" value="AAA"/>
    <property type="match status" value="1"/>
</dbReference>
<feature type="domain" description="ABC transporter" evidence="9">
    <location>
        <begin position="407"/>
        <end position="702"/>
    </location>
</feature>
<proteinExistence type="predicted"/>
<feature type="region of interest" description="Disordered" evidence="7">
    <location>
        <begin position="342"/>
        <end position="402"/>
    </location>
</feature>
<feature type="transmembrane region" description="Helical" evidence="8">
    <location>
        <begin position="180"/>
        <end position="204"/>
    </location>
</feature>
<feature type="region of interest" description="Disordered" evidence="7">
    <location>
        <begin position="494"/>
        <end position="518"/>
    </location>
</feature>
<comment type="subcellular location">
    <subcellularLocation>
        <location evidence="1">Cell membrane</location>
        <topology evidence="1">Multi-pass membrane protein</topology>
    </subcellularLocation>
</comment>
<reference evidence="12" key="1">
    <citation type="journal article" date="2019" name="Int. J. Syst. Evol. Microbiol.">
        <title>The Global Catalogue of Microorganisms (GCM) 10K type strain sequencing project: providing services to taxonomists for standard genome sequencing and annotation.</title>
        <authorList>
            <consortium name="The Broad Institute Genomics Platform"/>
            <consortium name="The Broad Institute Genome Sequencing Center for Infectious Disease"/>
            <person name="Wu L."/>
            <person name="Ma J."/>
        </authorList>
    </citation>
    <scope>NUCLEOTIDE SEQUENCE [LARGE SCALE GENOMIC DNA]</scope>
    <source>
        <strain evidence="12">JCM 14546</strain>
    </source>
</reference>
<evidence type="ECO:0000256" key="5">
    <source>
        <dbReference type="ARBA" id="ARBA00022989"/>
    </source>
</evidence>
<feature type="domain" description="ABC transmembrane type-1" evidence="10">
    <location>
        <begin position="16"/>
        <end position="307"/>
    </location>
</feature>
<evidence type="ECO:0000256" key="8">
    <source>
        <dbReference type="SAM" id="Phobius"/>
    </source>
</evidence>
<evidence type="ECO:0000256" key="6">
    <source>
        <dbReference type="ARBA" id="ARBA00023136"/>
    </source>
</evidence>
<dbReference type="Pfam" id="PF00664">
    <property type="entry name" value="ABC_membrane"/>
    <property type="match status" value="1"/>
</dbReference>
<dbReference type="PROSITE" id="PS50929">
    <property type="entry name" value="ABC_TM1F"/>
    <property type="match status" value="1"/>
</dbReference>
<dbReference type="Gene3D" id="3.40.50.300">
    <property type="entry name" value="P-loop containing nucleotide triphosphate hydrolases"/>
    <property type="match status" value="1"/>
</dbReference>
<feature type="transmembrane region" description="Helical" evidence="8">
    <location>
        <begin position="149"/>
        <end position="174"/>
    </location>
</feature>
<name>A0ABP5F2Z7_9MICO</name>
<evidence type="ECO:0000256" key="2">
    <source>
        <dbReference type="ARBA" id="ARBA00022692"/>
    </source>
</evidence>
<evidence type="ECO:0000256" key="4">
    <source>
        <dbReference type="ARBA" id="ARBA00022840"/>
    </source>
</evidence>
<dbReference type="PANTHER" id="PTHR24221">
    <property type="entry name" value="ATP-BINDING CASSETTE SUB-FAMILY B"/>
    <property type="match status" value="1"/>
</dbReference>
<sequence>MRWLVSRTRGLLAPLAVSVAARILGQVLGVALFVVTAAALVHVAGVPGGVWPGGDAAGGAVSVGGEAAGAGASVSLLWLGVTFVVIALVKAGLRYLEHYSGHWVAFTSLQRLREIFFASLVPQAPAAVQGRAGAELTERGTRDIDRIEVFFAHTLPPAVASVVVPVVALVWLGLAAGGEFALTLLPFVLVLTFVVPILAGPLTWRAARDVGARRGDVAEHLGDDIQGVREVLAFDAARSRLRGLGAVDSELLRARTQSGAVQGVRAALTLVLQLGGMVALVVTAVRTAAPLGDLVVALAVAIGLWGSAKGVDDFASGLDQAFAATERVRAVVDAEPAVKDHAAAGGAGEGHTAAGAVDAGRSADGDATAGDAAVDGVVPGGVPSAGSAPSAGGAPSAGSPAGSAPAVVFDDVCFAYPRPEPDADGELDAGGEPVPAPPHAWALDRVSAEFPAGEWSFVVGVSGSGKSTMGALLMRTWDPESGAVRMVDPWAVAGSAGAEDGPDGAADGSDGAARDVRDSVGTGTDIRALPLESLRSRVALVHQRPTMVSGTLADNLRLGRVDAPEEDLWAALAVAGLDAWVRELPHGLGTSVKERGLGVSGGQLQRLALARALVSRPDVLVLDEALSQLDSRTSAEVRARLLDLGAPAAGHGPLTIIEITHRVDLVPDEALVYVLDRGRVVESGRAGELRANPDGAFTHLEARV</sequence>
<dbReference type="InterPro" id="IPR027417">
    <property type="entry name" value="P-loop_NTPase"/>
</dbReference>
<keyword evidence="5 8" id="KW-1133">Transmembrane helix</keyword>
<dbReference type="SUPFAM" id="SSF52540">
    <property type="entry name" value="P-loop containing nucleoside triphosphate hydrolases"/>
    <property type="match status" value="2"/>
</dbReference>
<accession>A0ABP5F2Z7</accession>
<gene>
    <name evidence="11" type="ORF">GCM10009755_25860</name>
</gene>
<evidence type="ECO:0000313" key="12">
    <source>
        <dbReference type="Proteomes" id="UP001500755"/>
    </source>
</evidence>
<dbReference type="PROSITE" id="PS00211">
    <property type="entry name" value="ABC_TRANSPORTER_1"/>
    <property type="match status" value="1"/>
</dbReference>
<keyword evidence="12" id="KW-1185">Reference proteome</keyword>